<evidence type="ECO:0000313" key="3">
    <source>
        <dbReference type="Proteomes" id="UP001516400"/>
    </source>
</evidence>
<sequence length="151" mass="16770">MPSNGCVWHAIRAGGMPSNLPEKISPKLVSLIYRMMAYEIQDRPNANEISNCSIIASVAARDVLAERTDYVRLIAVSTRSFPNIMNADVRRVLNDIADSADGNLFQTPVNRAVTRKIAFSPGGDGIPRRMNTKSSTSTKDFRRSPRMKLFL</sequence>
<dbReference type="Proteomes" id="UP001516400">
    <property type="component" value="Unassembled WGS sequence"/>
</dbReference>
<evidence type="ECO:0000313" key="2">
    <source>
        <dbReference type="EMBL" id="KAL3289952.1"/>
    </source>
</evidence>
<reference evidence="2 3" key="1">
    <citation type="journal article" date="2021" name="BMC Biol.">
        <title>Horizontally acquired antibacterial genes associated with adaptive radiation of ladybird beetles.</title>
        <authorList>
            <person name="Li H.S."/>
            <person name="Tang X.F."/>
            <person name="Huang Y.H."/>
            <person name="Xu Z.Y."/>
            <person name="Chen M.L."/>
            <person name="Du X.Y."/>
            <person name="Qiu B.Y."/>
            <person name="Chen P.T."/>
            <person name="Zhang W."/>
            <person name="Slipinski A."/>
            <person name="Escalona H.E."/>
            <person name="Waterhouse R.M."/>
            <person name="Zwick A."/>
            <person name="Pang H."/>
        </authorList>
    </citation>
    <scope>NUCLEOTIDE SEQUENCE [LARGE SCALE GENOMIC DNA]</scope>
    <source>
        <strain evidence="2">SYSU2018</strain>
    </source>
</reference>
<dbReference type="InterPro" id="IPR011009">
    <property type="entry name" value="Kinase-like_dom_sf"/>
</dbReference>
<feature type="region of interest" description="Disordered" evidence="1">
    <location>
        <begin position="121"/>
        <end position="144"/>
    </location>
</feature>
<comment type="caution">
    <text evidence="2">The sequence shown here is derived from an EMBL/GenBank/DDBJ whole genome shotgun (WGS) entry which is preliminary data.</text>
</comment>
<organism evidence="2 3">
    <name type="scientific">Cryptolaemus montrouzieri</name>
    <dbReference type="NCBI Taxonomy" id="559131"/>
    <lineage>
        <taxon>Eukaryota</taxon>
        <taxon>Metazoa</taxon>
        <taxon>Ecdysozoa</taxon>
        <taxon>Arthropoda</taxon>
        <taxon>Hexapoda</taxon>
        <taxon>Insecta</taxon>
        <taxon>Pterygota</taxon>
        <taxon>Neoptera</taxon>
        <taxon>Endopterygota</taxon>
        <taxon>Coleoptera</taxon>
        <taxon>Polyphaga</taxon>
        <taxon>Cucujiformia</taxon>
        <taxon>Coccinelloidea</taxon>
        <taxon>Coccinellidae</taxon>
        <taxon>Scymninae</taxon>
        <taxon>Scymnini</taxon>
        <taxon>Cryptolaemus</taxon>
    </lineage>
</organism>
<dbReference type="EMBL" id="JABFTP020000186">
    <property type="protein sequence ID" value="KAL3289952.1"/>
    <property type="molecule type" value="Genomic_DNA"/>
</dbReference>
<name>A0ABD2PGN3_9CUCU</name>
<accession>A0ABD2PGN3</accession>
<dbReference type="AlphaFoldDB" id="A0ABD2PGN3"/>
<gene>
    <name evidence="2" type="ORF">HHI36_023335</name>
</gene>
<evidence type="ECO:0000256" key="1">
    <source>
        <dbReference type="SAM" id="MobiDB-lite"/>
    </source>
</evidence>
<proteinExistence type="predicted"/>
<dbReference type="SUPFAM" id="SSF56112">
    <property type="entry name" value="Protein kinase-like (PK-like)"/>
    <property type="match status" value="1"/>
</dbReference>
<keyword evidence="3" id="KW-1185">Reference proteome</keyword>
<dbReference type="Gene3D" id="1.10.510.10">
    <property type="entry name" value="Transferase(Phosphotransferase) domain 1"/>
    <property type="match status" value="1"/>
</dbReference>
<protein>
    <submittedName>
        <fullName evidence="2">Uncharacterized protein</fullName>
    </submittedName>
</protein>